<keyword evidence="1" id="KW-0805">Transcription regulation</keyword>
<dbReference type="PANTHER" id="PTHR46391:SF13">
    <property type="entry name" value="ACTIVATOR OF SPOMIN LUC3"/>
    <property type="match status" value="1"/>
</dbReference>
<dbReference type="GO" id="GO:0005634">
    <property type="term" value="C:nucleus"/>
    <property type="evidence" value="ECO:0007669"/>
    <property type="project" value="TreeGrafter"/>
</dbReference>
<dbReference type="PANTHER" id="PTHR46391">
    <property type="entry name" value="BASIC LEUCINE ZIPPER 34"/>
    <property type="match status" value="1"/>
</dbReference>
<keyword evidence="2" id="KW-0804">Transcription</keyword>
<dbReference type="SMART" id="SM00338">
    <property type="entry name" value="BRLZ"/>
    <property type="match status" value="1"/>
</dbReference>
<dbReference type="AlphaFoldDB" id="A0A4D6KK78"/>
<dbReference type="GO" id="GO:0045893">
    <property type="term" value="P:positive regulation of DNA-templated transcription"/>
    <property type="evidence" value="ECO:0007669"/>
    <property type="project" value="TreeGrafter"/>
</dbReference>
<evidence type="ECO:0000313" key="6">
    <source>
        <dbReference type="Proteomes" id="UP000501690"/>
    </source>
</evidence>
<proteinExistence type="predicted"/>
<protein>
    <recommendedName>
        <fullName evidence="4">BZIP domain-containing protein</fullName>
    </recommendedName>
</protein>
<dbReference type="InterPro" id="IPR052483">
    <property type="entry name" value="bZIP_transcription_regulators"/>
</dbReference>
<dbReference type="Gene3D" id="1.20.5.170">
    <property type="match status" value="1"/>
</dbReference>
<reference evidence="5 6" key="1">
    <citation type="submission" date="2019-04" db="EMBL/GenBank/DDBJ databases">
        <title>An improved genome assembly and genetic linkage map for asparagus bean, Vigna unguiculata ssp. sesquipedialis.</title>
        <authorList>
            <person name="Xia Q."/>
            <person name="Zhang R."/>
            <person name="Dong Y."/>
        </authorList>
    </citation>
    <scope>NUCLEOTIDE SEQUENCE [LARGE SCALE GENOMIC DNA]</scope>
    <source>
        <tissue evidence="5">Leaf</tissue>
    </source>
</reference>
<evidence type="ECO:0000256" key="2">
    <source>
        <dbReference type="ARBA" id="ARBA00023163"/>
    </source>
</evidence>
<organism evidence="5 6">
    <name type="scientific">Vigna unguiculata</name>
    <name type="common">Cowpea</name>
    <dbReference type="NCBI Taxonomy" id="3917"/>
    <lineage>
        <taxon>Eukaryota</taxon>
        <taxon>Viridiplantae</taxon>
        <taxon>Streptophyta</taxon>
        <taxon>Embryophyta</taxon>
        <taxon>Tracheophyta</taxon>
        <taxon>Spermatophyta</taxon>
        <taxon>Magnoliopsida</taxon>
        <taxon>eudicotyledons</taxon>
        <taxon>Gunneridae</taxon>
        <taxon>Pentapetalae</taxon>
        <taxon>rosids</taxon>
        <taxon>fabids</taxon>
        <taxon>Fabales</taxon>
        <taxon>Fabaceae</taxon>
        <taxon>Papilionoideae</taxon>
        <taxon>50 kb inversion clade</taxon>
        <taxon>NPAAA clade</taxon>
        <taxon>indigoferoid/millettioid clade</taxon>
        <taxon>Phaseoleae</taxon>
        <taxon>Vigna</taxon>
    </lineage>
</organism>
<sequence>MFPTRFVHWDWLVGSSFQVWIGDAPEERTNPELDLKLAISNTYSAHHFIDQAEKNLINGSSTTLDATINFSRNQTYERETSKPRFDLKVAKQKEDSKRLKRMMSNRVSSEKYRKKKMLYIDHLENQFRTLRQQVSNIRYQIEKTKNVHQSLLIEQHQVKLQIAAFQKNRIIKEVEIEKNVAEGNRLRKLQMNQLKAKEDAKRNSDCGLHAINEK</sequence>
<dbReference type="InterPro" id="IPR046347">
    <property type="entry name" value="bZIP_sf"/>
</dbReference>
<accession>A0A4D6KK78</accession>
<dbReference type="InterPro" id="IPR004827">
    <property type="entry name" value="bZIP"/>
</dbReference>
<feature type="domain" description="BZIP" evidence="4">
    <location>
        <begin position="95"/>
        <end position="146"/>
    </location>
</feature>
<dbReference type="GO" id="GO:0003700">
    <property type="term" value="F:DNA-binding transcription factor activity"/>
    <property type="evidence" value="ECO:0007669"/>
    <property type="project" value="InterPro"/>
</dbReference>
<keyword evidence="6" id="KW-1185">Reference proteome</keyword>
<dbReference type="Pfam" id="PF00170">
    <property type="entry name" value="bZIP_1"/>
    <property type="match status" value="1"/>
</dbReference>
<dbReference type="EMBL" id="CP039345">
    <property type="protein sequence ID" value="QCD77812.1"/>
    <property type="molecule type" value="Genomic_DNA"/>
</dbReference>
<dbReference type="PROSITE" id="PS50217">
    <property type="entry name" value="BZIP"/>
    <property type="match status" value="1"/>
</dbReference>
<dbReference type="PROSITE" id="PS00036">
    <property type="entry name" value="BZIP_BASIC"/>
    <property type="match status" value="1"/>
</dbReference>
<evidence type="ECO:0000256" key="1">
    <source>
        <dbReference type="ARBA" id="ARBA00023015"/>
    </source>
</evidence>
<dbReference type="SUPFAM" id="SSF57959">
    <property type="entry name" value="Leucine zipper domain"/>
    <property type="match status" value="1"/>
</dbReference>
<keyword evidence="3" id="KW-0539">Nucleus</keyword>
<evidence type="ECO:0000256" key="3">
    <source>
        <dbReference type="ARBA" id="ARBA00023242"/>
    </source>
</evidence>
<evidence type="ECO:0000313" key="5">
    <source>
        <dbReference type="EMBL" id="QCD77812.1"/>
    </source>
</evidence>
<dbReference type="Proteomes" id="UP000501690">
    <property type="component" value="Linkage Group LG1"/>
</dbReference>
<name>A0A4D6KK78_VIGUN</name>
<gene>
    <name evidence="5" type="ORF">DEO72_LG1g1440</name>
</gene>
<evidence type="ECO:0000259" key="4">
    <source>
        <dbReference type="PROSITE" id="PS50217"/>
    </source>
</evidence>
<dbReference type="GO" id="GO:0003677">
    <property type="term" value="F:DNA binding"/>
    <property type="evidence" value="ECO:0007669"/>
    <property type="project" value="TreeGrafter"/>
</dbReference>